<dbReference type="CDD" id="cd01029">
    <property type="entry name" value="TOPRIM_primases"/>
    <property type="match status" value="1"/>
</dbReference>
<dbReference type="RefSeq" id="WP_202017501.1">
    <property type="nucleotide sequence ID" value="NZ_JAEHNR010000012.1"/>
</dbReference>
<dbReference type="Proteomes" id="UP000640912">
    <property type="component" value="Unassembled WGS sequence"/>
</dbReference>
<evidence type="ECO:0000256" key="6">
    <source>
        <dbReference type="ARBA" id="ARBA00023163"/>
    </source>
</evidence>
<dbReference type="InterPro" id="IPR007694">
    <property type="entry name" value="DNA_helicase_DnaB-like_C"/>
</dbReference>
<keyword evidence="5" id="KW-0235">DNA replication</keyword>
<dbReference type="SMART" id="SM00400">
    <property type="entry name" value="ZnF_CHCC"/>
    <property type="match status" value="1"/>
</dbReference>
<dbReference type="Pfam" id="PF13155">
    <property type="entry name" value="Toprim_2"/>
    <property type="match status" value="1"/>
</dbReference>
<evidence type="ECO:0000256" key="4">
    <source>
        <dbReference type="ARBA" id="ARBA00022695"/>
    </source>
</evidence>
<keyword evidence="1" id="KW-0240">DNA-directed RNA polymerase</keyword>
<evidence type="ECO:0000259" key="7">
    <source>
        <dbReference type="PROSITE" id="PS51199"/>
    </source>
</evidence>
<dbReference type="InterPro" id="IPR027417">
    <property type="entry name" value="P-loop_NTPase"/>
</dbReference>
<reference evidence="8 9" key="1">
    <citation type="journal article" date="2021" name="Microorganisms">
        <title>Dual Inhibition of Salmonella enterica and Clostridium perfringens by New Probiotic Candidates Isolated from Chicken Intestinal Mucosa.</title>
        <authorList>
            <person name="Lone A."/>
            <person name="Mottawea W."/>
            <person name="Ait Chait Y."/>
            <person name="Hammami R."/>
        </authorList>
    </citation>
    <scope>NUCLEOTIDE SEQUENCE [LARGE SCALE GENOMIC DNA]</scope>
    <source>
        <strain evidence="8 9">A12</strain>
    </source>
</reference>
<keyword evidence="3" id="KW-0808">Transferase</keyword>
<comment type="caution">
    <text evidence="8">The sequence shown here is derived from an EMBL/GenBank/DDBJ whole genome shotgun (WGS) entry which is preliminary data.</text>
</comment>
<dbReference type="SMART" id="SM00493">
    <property type="entry name" value="TOPRIM"/>
    <property type="match status" value="1"/>
</dbReference>
<keyword evidence="6" id="KW-0804">Transcription</keyword>
<gene>
    <name evidence="8" type="ORF">JEM47_01735</name>
</gene>
<keyword evidence="4" id="KW-0548">Nucleotidyltransferase</keyword>
<dbReference type="InterPro" id="IPR034154">
    <property type="entry name" value="TOPRIM_DnaG/twinkle"/>
</dbReference>
<dbReference type="InterPro" id="IPR006171">
    <property type="entry name" value="TOPRIM_dom"/>
</dbReference>
<dbReference type="SUPFAM" id="SSF52540">
    <property type="entry name" value="P-loop containing nucleoside triphosphate hydrolases"/>
    <property type="match status" value="1"/>
</dbReference>
<evidence type="ECO:0000256" key="3">
    <source>
        <dbReference type="ARBA" id="ARBA00022679"/>
    </source>
</evidence>
<dbReference type="SUPFAM" id="SSF57783">
    <property type="entry name" value="Zinc beta-ribbon"/>
    <property type="match status" value="1"/>
</dbReference>
<keyword evidence="2" id="KW-0639">Primosome</keyword>
<dbReference type="Gene3D" id="3.40.1360.10">
    <property type="match status" value="1"/>
</dbReference>
<protein>
    <submittedName>
        <fullName evidence="8">Toprim domain-containing protein</fullName>
    </submittedName>
</protein>
<evidence type="ECO:0000256" key="5">
    <source>
        <dbReference type="ARBA" id="ARBA00022705"/>
    </source>
</evidence>
<dbReference type="PROSITE" id="PS51199">
    <property type="entry name" value="SF4_HELICASE"/>
    <property type="match status" value="1"/>
</dbReference>
<dbReference type="PANTHER" id="PTHR30153">
    <property type="entry name" value="REPLICATIVE DNA HELICASE DNAB"/>
    <property type="match status" value="1"/>
</dbReference>
<organism evidence="8 9">
    <name type="scientific">Lactobacillus kitasatonis</name>
    <dbReference type="NCBI Taxonomy" id="237446"/>
    <lineage>
        <taxon>Bacteria</taxon>
        <taxon>Bacillati</taxon>
        <taxon>Bacillota</taxon>
        <taxon>Bacilli</taxon>
        <taxon>Lactobacillales</taxon>
        <taxon>Lactobacillaceae</taxon>
        <taxon>Lactobacillus</taxon>
    </lineage>
</organism>
<feature type="domain" description="SF4 helicase" evidence="7">
    <location>
        <begin position="354"/>
        <end position="638"/>
    </location>
</feature>
<accession>A0ABS1LU07</accession>
<sequence>MQNTKQYLKSLLGNYLVQEGIDIKHNFSCLNPMHNDKTPSMTYYPDNQTVHCHGCNATFDIFDLFAIQHLHVTPDSYNHLNYQFKNVWNHLVDYMHVDINHLDVKPEDEEQNKINEFNHLLIKQASTQIDQTDYLKKRGISQKLAQRFHIGYVKNWINPTVAIKEGINTPPTPRIIIPTGTSSYLARDTRDSIPRRAEKYIKVKQGALNLFNVQVLSDDTKPIFITEGEFDALSIMEVTQAAEAVALGSTSNINSFIQTVKKIKSNLINEHKAYYPVFLIATDNDPAGKLAARKIQQGLNNINIENHIVNISFDCKDPNEALTTNREKFTNSIISTIKDPDDYLNHLLERIKERKDNPQYVPTGFKQLDNILDGGLYPQLYVIGAVSSLGKTTFVMQIADRIASRQHRPVFIFSLETSKDELTEKNISRLTYEISNSNTNLAQTARSINNGDWLDNTQAKALVEKSFIQYGNYYTLLHIFDGTRNRPSAKDIFSRLNAYCSKHADNKPVVIVDYLQILKPLDDRDTDKEKVTKSIAEFKKIATTFELPVIVISSFNRASYQTQASMESFKESGEIEYYSDTLIGLQYSGMDRDVDLENLKRKDPRDIAVKILKNRNGRSGTEIKLSYYPKYNFFIGEE</sequence>
<keyword evidence="9" id="KW-1185">Reference proteome</keyword>
<dbReference type="Gene3D" id="3.90.580.10">
    <property type="entry name" value="Zinc finger, CHC2-type domain"/>
    <property type="match status" value="1"/>
</dbReference>
<dbReference type="PANTHER" id="PTHR30153:SF2">
    <property type="entry name" value="REPLICATIVE DNA HELICASE"/>
    <property type="match status" value="1"/>
</dbReference>
<proteinExistence type="predicted"/>
<dbReference type="SUPFAM" id="SSF56731">
    <property type="entry name" value="DNA primase core"/>
    <property type="match status" value="1"/>
</dbReference>
<dbReference type="Pfam" id="PF01807">
    <property type="entry name" value="Zn_ribbon_DnaG"/>
    <property type="match status" value="1"/>
</dbReference>
<dbReference type="Pfam" id="PF03796">
    <property type="entry name" value="DnaB_C"/>
    <property type="match status" value="1"/>
</dbReference>
<dbReference type="InterPro" id="IPR036977">
    <property type="entry name" value="DNA_primase_Znf_CHC2"/>
</dbReference>
<evidence type="ECO:0000256" key="2">
    <source>
        <dbReference type="ARBA" id="ARBA00022515"/>
    </source>
</evidence>
<evidence type="ECO:0000313" key="9">
    <source>
        <dbReference type="Proteomes" id="UP000640912"/>
    </source>
</evidence>
<evidence type="ECO:0000256" key="1">
    <source>
        <dbReference type="ARBA" id="ARBA00022478"/>
    </source>
</evidence>
<name>A0ABS1LU07_9LACO</name>
<dbReference type="EMBL" id="JAEHNR010000012">
    <property type="protein sequence ID" value="MBL1071259.1"/>
    <property type="molecule type" value="Genomic_DNA"/>
</dbReference>
<dbReference type="InterPro" id="IPR002694">
    <property type="entry name" value="Znf_CHC2"/>
</dbReference>
<dbReference type="Gene3D" id="3.40.50.300">
    <property type="entry name" value="P-loop containing nucleotide triphosphate hydrolases"/>
    <property type="match status" value="1"/>
</dbReference>
<evidence type="ECO:0000313" key="8">
    <source>
        <dbReference type="EMBL" id="MBL1071259.1"/>
    </source>
</evidence>